<organism evidence="1 2">
    <name type="scientific">Halomicrobium mukohataei</name>
    <dbReference type="NCBI Taxonomy" id="57705"/>
    <lineage>
        <taxon>Archaea</taxon>
        <taxon>Methanobacteriati</taxon>
        <taxon>Methanobacteriota</taxon>
        <taxon>Stenosarchaea group</taxon>
        <taxon>Halobacteria</taxon>
        <taxon>Halobacteriales</taxon>
        <taxon>Haloarculaceae</taxon>
        <taxon>Halomicrobium</taxon>
    </lineage>
</organism>
<accession>A0A4D6KJK1</accession>
<dbReference type="RefSeq" id="WP_015761765.1">
    <property type="nucleotide sequence ID" value="NZ_CP039375.1"/>
</dbReference>
<dbReference type="KEGG" id="halz:E5139_07110"/>
<dbReference type="GeneID" id="42178692"/>
<protein>
    <submittedName>
        <fullName evidence="1">ArsR family transcriptional regulator</fullName>
    </submittedName>
</protein>
<dbReference type="InterPro" id="IPR036390">
    <property type="entry name" value="WH_DNA-bd_sf"/>
</dbReference>
<dbReference type="AlphaFoldDB" id="A0A4D6KJK1"/>
<dbReference type="Pfam" id="PF12840">
    <property type="entry name" value="HTH_20"/>
    <property type="match status" value="1"/>
</dbReference>
<evidence type="ECO:0000313" key="2">
    <source>
        <dbReference type="Proteomes" id="UP000297053"/>
    </source>
</evidence>
<sequence>MSQSQPAPERQDSNRIYHVLSNKHAREILRQIATDSKTIQDLTAVCSASRVTIYRQLDRLQEAGLVSTQMSYDPDGHHRRTYRARHAEITIAVGHEGLTVDIDHRCQ</sequence>
<dbReference type="Gene3D" id="1.10.10.10">
    <property type="entry name" value="Winged helix-like DNA-binding domain superfamily/Winged helix DNA-binding domain"/>
    <property type="match status" value="1"/>
</dbReference>
<dbReference type="CDD" id="cd00090">
    <property type="entry name" value="HTH_ARSR"/>
    <property type="match status" value="1"/>
</dbReference>
<dbReference type="InterPro" id="IPR036388">
    <property type="entry name" value="WH-like_DNA-bd_sf"/>
</dbReference>
<reference evidence="1 2" key="2">
    <citation type="submission" date="2019-04" db="EMBL/GenBank/DDBJ databases">
        <authorList>
            <person name="Yang S."/>
            <person name="Wei W."/>
        </authorList>
    </citation>
    <scope>NUCLEOTIDE SEQUENCE [LARGE SCALE GENOMIC DNA]</scope>
    <source>
        <strain evidence="2">ZP60</strain>
    </source>
</reference>
<name>A0A4D6KJK1_9EURY</name>
<evidence type="ECO:0000313" key="1">
    <source>
        <dbReference type="EMBL" id="QCD65416.1"/>
    </source>
</evidence>
<reference evidence="1 2" key="1">
    <citation type="submission" date="2019-04" db="EMBL/GenBank/DDBJ databases">
        <title>Complete genome sequence of Arthrobacter sp. ZXY-2 associated with effective atrazine degradation and salt adaptation.</title>
        <authorList>
            <person name="Zhao X."/>
        </authorList>
    </citation>
    <scope>NUCLEOTIDE SEQUENCE [LARGE SCALE GENOMIC DNA]</scope>
    <source>
        <strain evidence="2">ZP60</strain>
    </source>
</reference>
<proteinExistence type="predicted"/>
<dbReference type="InterPro" id="IPR011991">
    <property type="entry name" value="ArsR-like_HTH"/>
</dbReference>
<gene>
    <name evidence="1" type="ORF">E5139_07110</name>
</gene>
<dbReference type="Proteomes" id="UP000297053">
    <property type="component" value="Chromosome"/>
</dbReference>
<dbReference type="SUPFAM" id="SSF46785">
    <property type="entry name" value="Winged helix' DNA-binding domain"/>
    <property type="match status" value="1"/>
</dbReference>
<dbReference type="EMBL" id="CP039375">
    <property type="protein sequence ID" value="QCD65416.1"/>
    <property type="molecule type" value="Genomic_DNA"/>
</dbReference>